<dbReference type="PANTHER" id="PTHR31988">
    <property type="entry name" value="ESTERASE, PUTATIVE (DUF303)-RELATED"/>
    <property type="match status" value="1"/>
</dbReference>
<accession>A0ABS1HHD2</accession>
<sequence>MKIYSSILLFILCVSVVNAQKGPESNKKMKVFILSGQSNMVGWGDSEELPDSLRYGMNNKLMFENGKWQKLKPHQLANEKQRERFDMKEYSFGPEISLATEMSNAYPNETIGIIKSATGGTGILAWSPTWTKEQADRTNDGRKGDLYKVLIDKVKAAQKAADIEIVGFLWQQGGKDMTNLSTAKEYYNNLNALITGLRRDLDLPDLPAFIACSVTKQMLNNVDEEQMEKLKRARPGVEDVIRARFKAEEEMPNVKVVVTPNLEKHPKNVHYNTNGQLKLGKYYAAAYIEFVKK</sequence>
<organism evidence="4 5">
    <name type="scientific">Carboxylicivirga marina</name>
    <dbReference type="NCBI Taxonomy" id="2800988"/>
    <lineage>
        <taxon>Bacteria</taxon>
        <taxon>Pseudomonadati</taxon>
        <taxon>Bacteroidota</taxon>
        <taxon>Bacteroidia</taxon>
        <taxon>Marinilabiliales</taxon>
        <taxon>Marinilabiliaceae</taxon>
        <taxon>Carboxylicivirga</taxon>
    </lineage>
</organism>
<dbReference type="Proteomes" id="UP000605676">
    <property type="component" value="Unassembled WGS sequence"/>
</dbReference>
<evidence type="ECO:0000313" key="4">
    <source>
        <dbReference type="EMBL" id="MBK3517088.1"/>
    </source>
</evidence>
<gene>
    <name evidence="4" type="ORF">JIV24_07015</name>
</gene>
<dbReference type="PANTHER" id="PTHR31988:SF19">
    <property type="entry name" value="9-O-ACETYL-N-ACETYLNEURAMINIC ACID DEACETYLASE-RELATED"/>
    <property type="match status" value="1"/>
</dbReference>
<dbReference type="SUPFAM" id="SSF52266">
    <property type="entry name" value="SGNH hydrolase"/>
    <property type="match status" value="1"/>
</dbReference>
<keyword evidence="1" id="KW-0378">Hydrolase</keyword>
<dbReference type="InterPro" id="IPR005181">
    <property type="entry name" value="SASA"/>
</dbReference>
<dbReference type="InterPro" id="IPR052940">
    <property type="entry name" value="Carb_Esterase_6"/>
</dbReference>
<keyword evidence="5" id="KW-1185">Reference proteome</keyword>
<dbReference type="Pfam" id="PF03629">
    <property type="entry name" value="SASA"/>
    <property type="match status" value="1"/>
</dbReference>
<dbReference type="Gene3D" id="3.40.50.1110">
    <property type="entry name" value="SGNH hydrolase"/>
    <property type="match status" value="1"/>
</dbReference>
<evidence type="ECO:0000256" key="1">
    <source>
        <dbReference type="ARBA" id="ARBA00022801"/>
    </source>
</evidence>
<name>A0ABS1HHD2_9BACT</name>
<comment type="caution">
    <text evidence="4">The sequence shown here is derived from an EMBL/GenBank/DDBJ whole genome shotgun (WGS) entry which is preliminary data.</text>
</comment>
<protein>
    <recommendedName>
        <fullName evidence="3">Sialate O-acetylesterase domain-containing protein</fullName>
    </recommendedName>
</protein>
<reference evidence="4 5" key="1">
    <citation type="submission" date="2021-01" db="EMBL/GenBank/DDBJ databases">
        <title>Carboxyliciviraga sp.nov., isolated from coastal sediments.</title>
        <authorList>
            <person name="Lu D."/>
            <person name="Zhang T."/>
        </authorList>
    </citation>
    <scope>NUCLEOTIDE SEQUENCE [LARGE SCALE GENOMIC DNA]</scope>
    <source>
        <strain evidence="4 5">N1Y132</strain>
    </source>
</reference>
<evidence type="ECO:0000313" key="5">
    <source>
        <dbReference type="Proteomes" id="UP000605676"/>
    </source>
</evidence>
<feature type="signal peptide" evidence="2">
    <location>
        <begin position="1"/>
        <end position="19"/>
    </location>
</feature>
<proteinExistence type="predicted"/>
<dbReference type="EMBL" id="JAENRR010000012">
    <property type="protein sequence ID" value="MBK3517088.1"/>
    <property type="molecule type" value="Genomic_DNA"/>
</dbReference>
<dbReference type="RefSeq" id="WP_200464317.1">
    <property type="nucleotide sequence ID" value="NZ_JAENRR010000012.1"/>
</dbReference>
<evidence type="ECO:0000259" key="3">
    <source>
        <dbReference type="Pfam" id="PF03629"/>
    </source>
</evidence>
<evidence type="ECO:0000256" key="2">
    <source>
        <dbReference type="SAM" id="SignalP"/>
    </source>
</evidence>
<feature type="domain" description="Sialate O-acetylesterase" evidence="3">
    <location>
        <begin position="29"/>
        <end position="288"/>
    </location>
</feature>
<keyword evidence="2" id="KW-0732">Signal</keyword>
<dbReference type="InterPro" id="IPR036514">
    <property type="entry name" value="SGNH_hydro_sf"/>
</dbReference>
<feature type="chain" id="PRO_5047092913" description="Sialate O-acetylesterase domain-containing protein" evidence="2">
    <location>
        <begin position="20"/>
        <end position="293"/>
    </location>
</feature>